<accession>A0A4Q2RJG2</accession>
<feature type="region of interest" description="Disordered" evidence="1">
    <location>
        <begin position="178"/>
        <end position="210"/>
    </location>
</feature>
<reference evidence="2 3" key="1">
    <citation type="submission" date="2018-09" db="EMBL/GenBank/DDBJ databases">
        <authorList>
            <person name="Grouzdev D.S."/>
            <person name="Krutkina M.S."/>
        </authorList>
    </citation>
    <scope>NUCLEOTIDE SEQUENCE [LARGE SCALE GENOMIC DNA]</scope>
    <source>
        <strain evidence="2 3">RmlP001</strain>
    </source>
</reference>
<sequence length="210" mass="23460">MEQRYLSDMLAEGLITTSRTGISGPNAAAFDEPGLLILFGNVSIKLLPIFSPTPDSLGLIDVRASSGVDKDQYIVCDLTRGWLAPARETGLRWMLSRYLPEKLVPLDEDLFVDILCDAIEAREPIFTYDRDRVMQRLSLVLDDLLDPARTDSLSRLVNRGRLLPAMDAAKRLTGAAMRSRPLRLAPQKPQPLQLQSRLREEDEDGRIAEG</sequence>
<name>A0A4Q2RJG2_9HYPH</name>
<protein>
    <submittedName>
        <fullName evidence="2">Uncharacterized protein</fullName>
    </submittedName>
</protein>
<proteinExistence type="predicted"/>
<dbReference type="EMBL" id="QYBC01000002">
    <property type="protein sequence ID" value="RYB07111.1"/>
    <property type="molecule type" value="Genomic_DNA"/>
</dbReference>
<evidence type="ECO:0000313" key="3">
    <source>
        <dbReference type="Proteomes" id="UP000289411"/>
    </source>
</evidence>
<gene>
    <name evidence="2" type="ORF">D3272_03290</name>
</gene>
<dbReference type="AlphaFoldDB" id="A0A4Q2RJG2"/>
<feature type="compositionally biased region" description="Basic and acidic residues" evidence="1">
    <location>
        <begin position="197"/>
        <end position="210"/>
    </location>
</feature>
<organism evidence="2 3">
    <name type="scientific">Lichenibacterium ramalinae</name>
    <dbReference type="NCBI Taxonomy" id="2316527"/>
    <lineage>
        <taxon>Bacteria</taxon>
        <taxon>Pseudomonadati</taxon>
        <taxon>Pseudomonadota</taxon>
        <taxon>Alphaproteobacteria</taxon>
        <taxon>Hyphomicrobiales</taxon>
        <taxon>Lichenihabitantaceae</taxon>
        <taxon>Lichenibacterium</taxon>
    </lineage>
</organism>
<dbReference type="Proteomes" id="UP000289411">
    <property type="component" value="Unassembled WGS sequence"/>
</dbReference>
<keyword evidence="3" id="KW-1185">Reference proteome</keyword>
<comment type="caution">
    <text evidence="2">The sequence shown here is derived from an EMBL/GenBank/DDBJ whole genome shotgun (WGS) entry which is preliminary data.</text>
</comment>
<reference evidence="2 3" key="2">
    <citation type="submission" date="2019-02" db="EMBL/GenBank/DDBJ databases">
        <title>'Lichenibacterium ramalinii' gen. nov. sp. nov., 'Lichenibacterium minor' gen. nov. sp. nov.</title>
        <authorList>
            <person name="Pankratov T."/>
        </authorList>
    </citation>
    <scope>NUCLEOTIDE SEQUENCE [LARGE SCALE GENOMIC DNA]</scope>
    <source>
        <strain evidence="2 3">RmlP001</strain>
    </source>
</reference>
<evidence type="ECO:0000256" key="1">
    <source>
        <dbReference type="SAM" id="MobiDB-lite"/>
    </source>
</evidence>
<evidence type="ECO:0000313" key="2">
    <source>
        <dbReference type="EMBL" id="RYB07111.1"/>
    </source>
</evidence>
<feature type="compositionally biased region" description="Low complexity" evidence="1">
    <location>
        <begin position="182"/>
        <end position="196"/>
    </location>
</feature>